<comment type="caution">
    <text evidence="2">The sequence shown here is derived from an EMBL/GenBank/DDBJ whole genome shotgun (WGS) entry which is preliminary data.</text>
</comment>
<evidence type="ECO:0000256" key="1">
    <source>
        <dbReference type="SAM" id="MobiDB-lite"/>
    </source>
</evidence>
<reference evidence="2 3" key="1">
    <citation type="journal article" date="2022" name="bioRxiv">
        <title>Genomics of Preaxostyla Flagellates Illuminates Evolutionary Transitions and the Path Towards Mitochondrial Loss.</title>
        <authorList>
            <person name="Novak L.V.F."/>
            <person name="Treitli S.C."/>
            <person name="Pyrih J."/>
            <person name="Halakuc P."/>
            <person name="Pipaliya S.V."/>
            <person name="Vacek V."/>
            <person name="Brzon O."/>
            <person name="Soukal P."/>
            <person name="Eme L."/>
            <person name="Dacks J.B."/>
            <person name="Karnkowska A."/>
            <person name="Elias M."/>
            <person name="Hampl V."/>
        </authorList>
    </citation>
    <scope>NUCLEOTIDE SEQUENCE [LARGE SCALE GENOMIC DNA]</scope>
    <source>
        <strain evidence="2">NAU3</strain>
        <tissue evidence="2">Gut</tissue>
    </source>
</reference>
<feature type="compositionally biased region" description="Acidic residues" evidence="1">
    <location>
        <begin position="11"/>
        <end position="22"/>
    </location>
</feature>
<protein>
    <submittedName>
        <fullName evidence="2">Uncharacterized protein</fullName>
    </submittedName>
</protein>
<name>A0ABQ9YF22_9EUKA</name>
<accession>A0ABQ9YF22</accession>
<gene>
    <name evidence="2" type="ORF">BLNAU_2610</name>
</gene>
<feature type="region of interest" description="Disordered" evidence="1">
    <location>
        <begin position="1"/>
        <end position="64"/>
    </location>
</feature>
<dbReference type="Proteomes" id="UP001281761">
    <property type="component" value="Unassembled WGS sequence"/>
</dbReference>
<feature type="region of interest" description="Disordered" evidence="1">
    <location>
        <begin position="90"/>
        <end position="117"/>
    </location>
</feature>
<keyword evidence="3" id="KW-1185">Reference proteome</keyword>
<sequence>MTSPPDKSPVDEELDISMDDDAAETKDQNIVKENDGSLTEPRPDPQAPNVRVITAPPPRLKKSKKVTQGTFLVIPSDGQGDEIRVEEQEYKMVDDSSTEDSATRIKTPPLRRDTHADLRDEVRKNAYAEYVEPAKPKKADQVDTEALRAVRAAHSKKQVEQQLRANGQRRLKERMLERELRRRFVEKTRSTDAYTRPYKPIHSKPLDRFQSAIVSADVSVDLTKLPTITHSAPQNENKQSQSLALRPPIAFSTNPIANELPDSLSLHPCISHPLSFYPFASSLSVMPPPPDPDDKDAKPYVPTRGPHKLSFFSNKLHPAFKRPPPKHPLREMTDDDLITTFLFKEYTTFDSLSALPYSVVTDKKKAKALADVPGAVFDTATIARLEREELEDERLRLQHRPAPLEMELKMQVAPFFNPAITKSLLASDPSTKIPKPNTQPTFLPISTFLVGQRRLFTNQYDRYAIFDDMQRLGDCLTEASKSPLSILPRPPPRPKAEEPPKQEEEEEEEKGTIEEIRTRRKKQAQQAYAPSNLFKPPTREDLENTAKSLRGDEFLTTRKTYEKALSSSADEVAKILKNHTFNKYHFDQDRLAEEQKDDTAGFDPMRYLNAAEGGKKKRQALVGQLLIGESTASKENANTTRAWRKRRKAKGLYDLELLRRELCVLMSGVVRGYVGVMEEVAARKKAKLNEEVEKKMTEMKPREAKKRHTRIVTPEMEYKWKQEVDEVEDKEHSPDIYDIIDEEELTQS</sequence>
<feature type="region of interest" description="Disordered" evidence="1">
    <location>
        <begin position="724"/>
        <end position="748"/>
    </location>
</feature>
<feature type="compositionally biased region" description="Acidic residues" evidence="1">
    <location>
        <begin position="738"/>
        <end position="748"/>
    </location>
</feature>
<evidence type="ECO:0000313" key="3">
    <source>
        <dbReference type="Proteomes" id="UP001281761"/>
    </source>
</evidence>
<evidence type="ECO:0000313" key="2">
    <source>
        <dbReference type="EMBL" id="KAK2962367.1"/>
    </source>
</evidence>
<dbReference type="EMBL" id="JARBJD010000011">
    <property type="protein sequence ID" value="KAK2962367.1"/>
    <property type="molecule type" value="Genomic_DNA"/>
</dbReference>
<feature type="compositionally biased region" description="Basic and acidic residues" evidence="1">
    <location>
        <begin position="724"/>
        <end position="735"/>
    </location>
</feature>
<feature type="compositionally biased region" description="Basic and acidic residues" evidence="1">
    <location>
        <begin position="23"/>
        <end position="35"/>
    </location>
</feature>
<proteinExistence type="predicted"/>
<feature type="region of interest" description="Disordered" evidence="1">
    <location>
        <begin position="481"/>
        <end position="540"/>
    </location>
</feature>
<organism evidence="2 3">
    <name type="scientific">Blattamonas nauphoetae</name>
    <dbReference type="NCBI Taxonomy" id="2049346"/>
    <lineage>
        <taxon>Eukaryota</taxon>
        <taxon>Metamonada</taxon>
        <taxon>Preaxostyla</taxon>
        <taxon>Oxymonadida</taxon>
        <taxon>Blattamonas</taxon>
    </lineage>
</organism>